<evidence type="ECO:0000313" key="8">
    <source>
        <dbReference type="Proteomes" id="UP001318040"/>
    </source>
</evidence>
<evidence type="ECO:0000259" key="7">
    <source>
        <dbReference type="PROSITE" id="PS50262"/>
    </source>
</evidence>
<gene>
    <name evidence="9" type="primary">LOC116950452</name>
</gene>
<dbReference type="PROSITE" id="PS50262">
    <property type="entry name" value="G_PROTEIN_RECEP_F1_2"/>
    <property type="match status" value="1"/>
</dbReference>
<dbReference type="PANTHER" id="PTHR16518:SF6">
    <property type="entry name" value="G-PROTEIN COUPLED RECEPTOR 162-RELATED"/>
    <property type="match status" value="1"/>
</dbReference>
<keyword evidence="4 6" id="KW-0472">Membrane</keyword>
<dbReference type="GO" id="GO:0016020">
    <property type="term" value="C:membrane"/>
    <property type="evidence" value="ECO:0007669"/>
    <property type="project" value="UniProtKB-SubCell"/>
</dbReference>
<dbReference type="Pfam" id="PF00001">
    <property type="entry name" value="7tm_1"/>
    <property type="match status" value="1"/>
</dbReference>
<evidence type="ECO:0000256" key="1">
    <source>
        <dbReference type="ARBA" id="ARBA00004370"/>
    </source>
</evidence>
<organism evidence="8 9">
    <name type="scientific">Petromyzon marinus</name>
    <name type="common">Sea lamprey</name>
    <dbReference type="NCBI Taxonomy" id="7757"/>
    <lineage>
        <taxon>Eukaryota</taxon>
        <taxon>Metazoa</taxon>
        <taxon>Chordata</taxon>
        <taxon>Craniata</taxon>
        <taxon>Vertebrata</taxon>
        <taxon>Cyclostomata</taxon>
        <taxon>Hyperoartia</taxon>
        <taxon>Petromyzontiformes</taxon>
        <taxon>Petromyzontidae</taxon>
        <taxon>Petromyzon</taxon>
    </lineage>
</organism>
<feature type="region of interest" description="Disordered" evidence="5">
    <location>
        <begin position="600"/>
        <end position="657"/>
    </location>
</feature>
<comment type="subcellular location">
    <subcellularLocation>
        <location evidence="1">Membrane</location>
    </subcellularLocation>
</comment>
<feature type="compositionally biased region" description="Pro residues" evidence="5">
    <location>
        <begin position="605"/>
        <end position="615"/>
    </location>
</feature>
<protein>
    <submittedName>
        <fullName evidence="9">Probable G-protein coupled receptor 153</fullName>
    </submittedName>
</protein>
<evidence type="ECO:0000256" key="3">
    <source>
        <dbReference type="ARBA" id="ARBA00022989"/>
    </source>
</evidence>
<evidence type="ECO:0000256" key="6">
    <source>
        <dbReference type="SAM" id="Phobius"/>
    </source>
</evidence>
<dbReference type="SUPFAM" id="SSF81321">
    <property type="entry name" value="Family A G protein-coupled receptor-like"/>
    <property type="match status" value="1"/>
</dbReference>
<keyword evidence="9" id="KW-0675">Receptor</keyword>
<keyword evidence="2 6" id="KW-0812">Transmembrane</keyword>
<evidence type="ECO:0000256" key="5">
    <source>
        <dbReference type="SAM" id="MobiDB-lite"/>
    </source>
</evidence>
<sequence length="719" mass="75625">MPPLSKWRDLSHAPTMSADEPRAPYNQSLSWLICALVAFFANVWGILSVTAKQHKWKPLEMLICALGATHALNAGVPIAMYSVIQMRKYSSDFEWNEGVCKVFVSTFYTLTLATSFTVTSLSYHRMWMVRWPVNYRLSNARKQALQTVAGVWTVSFVLCALPAVGWHDTAERFYHRDCRFIVGKIGLGFAVCFLLLVAGSSAMSVACIGVAFFQTVRAGCGRGHAAAARGGGGASDAAFTVPAIVVEDAQGKRRSSIDGSESVRTSLQITYLVTAVVVLYDALAAMPIMAVSFVSIRHDAARPWMVIACLWCSLVQTMLFPAMVWLCERYRADCRAIWDKCLALLASDEEKSAGCPYASPYGSAQRFDPLAPPETLSVERFTRGGGGGGADGCGTAGEPGEPGGSELHLGLDSFPLCELPQGDRMQYLQVPQTRRFSHDEGDVWQGAQTAYLQVWAPTVGGSEVLHIHGAVKPGDPGPGGSYLLAPYSDPQLAGHPAYHHHHHRQRQRRRLSDDYGALMRQRLPCGVGDDAGQEGDETAARAPESSRYVSREDVARFIDRTSVPLGGGGGSGATATATAPADSGEPRTIVLADLAEEPRCRHPAPLCPHPGPGPAPSADAGGGGGGRDDGAAERTRVPGVDGPAGGTPTRHGDARGLAAPVVSVSPARGAAAEPCDRAAGATCDGSDGAAAVAAGARSACERGAPGEAGAAAASEGAAS</sequence>
<feature type="transmembrane region" description="Helical" evidence="6">
    <location>
        <begin position="61"/>
        <end position="82"/>
    </location>
</feature>
<proteinExistence type="predicted"/>
<feature type="domain" description="G-protein coupled receptors family 1 profile" evidence="7">
    <location>
        <begin position="41"/>
        <end position="158"/>
    </location>
</feature>
<feature type="compositionally biased region" description="Basic and acidic residues" evidence="5">
    <location>
        <begin position="549"/>
        <end position="559"/>
    </location>
</feature>
<dbReference type="InterPro" id="IPR017452">
    <property type="entry name" value="GPCR_Rhodpsn_7TM"/>
</dbReference>
<dbReference type="KEGG" id="pmrn:116950452"/>
<dbReference type="PRINTS" id="PR01991">
    <property type="entry name" value="GPR153GPR162"/>
</dbReference>
<feature type="transmembrane region" description="Helical" evidence="6">
    <location>
        <begin position="304"/>
        <end position="327"/>
    </location>
</feature>
<evidence type="ECO:0000256" key="4">
    <source>
        <dbReference type="ARBA" id="ARBA00023136"/>
    </source>
</evidence>
<feature type="compositionally biased region" description="Basic and acidic residues" evidence="5">
    <location>
        <begin position="626"/>
        <end position="636"/>
    </location>
</feature>
<dbReference type="InterPro" id="IPR000276">
    <property type="entry name" value="GPCR_Rhodpsn"/>
</dbReference>
<evidence type="ECO:0000313" key="9">
    <source>
        <dbReference type="RefSeq" id="XP_032824100.1"/>
    </source>
</evidence>
<keyword evidence="8" id="KW-1185">Reference proteome</keyword>
<dbReference type="PANTHER" id="PTHR16518">
    <property type="entry name" value="G-PROTEIN COUPLED RECEPTOR 153, 162"/>
    <property type="match status" value="1"/>
</dbReference>
<feature type="transmembrane region" description="Helical" evidence="6">
    <location>
        <begin position="185"/>
        <end position="213"/>
    </location>
</feature>
<feature type="transmembrane region" description="Helical" evidence="6">
    <location>
        <begin position="102"/>
        <end position="123"/>
    </location>
</feature>
<feature type="transmembrane region" description="Helical" evidence="6">
    <location>
        <begin position="29"/>
        <end position="49"/>
    </location>
</feature>
<dbReference type="AlphaFoldDB" id="A0AAJ7TW61"/>
<feature type="region of interest" description="Disordered" evidence="5">
    <location>
        <begin position="524"/>
        <end position="585"/>
    </location>
</feature>
<keyword evidence="3 6" id="KW-1133">Transmembrane helix</keyword>
<dbReference type="InterPro" id="IPR022347">
    <property type="entry name" value="GCR_153/162"/>
</dbReference>
<name>A0AAJ7TW61_PETMA</name>
<feature type="transmembrane region" description="Helical" evidence="6">
    <location>
        <begin position="269"/>
        <end position="292"/>
    </location>
</feature>
<dbReference type="GO" id="GO:0004930">
    <property type="term" value="F:G protein-coupled receptor activity"/>
    <property type="evidence" value="ECO:0007669"/>
    <property type="project" value="InterPro"/>
</dbReference>
<evidence type="ECO:0000256" key="2">
    <source>
        <dbReference type="ARBA" id="ARBA00022692"/>
    </source>
</evidence>
<dbReference type="Gene3D" id="1.20.1070.10">
    <property type="entry name" value="Rhodopsin 7-helix transmembrane proteins"/>
    <property type="match status" value="1"/>
</dbReference>
<reference evidence="9" key="1">
    <citation type="submission" date="2025-08" db="UniProtKB">
        <authorList>
            <consortium name="RefSeq"/>
        </authorList>
    </citation>
    <scope>IDENTIFICATION</scope>
    <source>
        <tissue evidence="9">Sperm</tissue>
    </source>
</reference>
<dbReference type="RefSeq" id="XP_032824100.1">
    <property type="nucleotide sequence ID" value="XM_032968209.1"/>
</dbReference>
<accession>A0AAJ7TW61</accession>
<dbReference type="Proteomes" id="UP001318040">
    <property type="component" value="Chromosome 39"/>
</dbReference>
<feature type="transmembrane region" description="Helical" evidence="6">
    <location>
        <begin position="144"/>
        <end position="165"/>
    </location>
</feature>
<feature type="compositionally biased region" description="Low complexity" evidence="5">
    <location>
        <begin position="573"/>
        <end position="583"/>
    </location>
</feature>